<dbReference type="HOGENOM" id="CLU_024570_2_1_11"/>
<keyword evidence="2 5" id="KW-0812">Transmembrane</keyword>
<dbReference type="CDD" id="cd00198">
    <property type="entry name" value="vWFA"/>
    <property type="match status" value="1"/>
</dbReference>
<dbReference type="Proteomes" id="UP000008229">
    <property type="component" value="Chromosome"/>
</dbReference>
<sequence length="319" mass="33919" precursor="true">MTFAAPLVLLALLALPLLAAWYLLEQRNRSAAASAFASPRLQPAVAPNRPGWRRHVPMAIFLLAIAILVVAAARPERTVAVPVERASIALVTDVSGSMLATDVQPNRMIAAKRAARRFVDEVPRTVNLGVISFNNTATVLQSPTRNRSDVLTAIDRLAVSGGTATGEAIATATEMLRNQPGENGRRPPSAIVLISDGTSTNGRDPIEAAAEARRLRIPIYTVAFGTDQGTITVPGRDGVERTERVPPDPTALAQIAEMTGGETFTADSADRLDTVFERLGSQLGTRDEKRQVTAAFAAGGLLLLLAGAGFSLRWFGRPI</sequence>
<keyword evidence="3 5" id="KW-1133">Transmembrane helix</keyword>
<protein>
    <submittedName>
        <fullName evidence="7">von Willebrand factor type A</fullName>
    </submittedName>
</protein>
<name>D3FC19_CONWI</name>
<reference evidence="7 8" key="1">
    <citation type="journal article" date="2010" name="Stand. Genomic Sci.">
        <title>Complete genome sequence of Conexibacter woesei type strain (ID131577).</title>
        <authorList>
            <person name="Pukall R."/>
            <person name="Lapidus A."/>
            <person name="Glavina Del Rio T."/>
            <person name="Copeland A."/>
            <person name="Tice H."/>
            <person name="Cheng J.-F."/>
            <person name="Lucas S."/>
            <person name="Chen F."/>
            <person name="Nolan M."/>
            <person name="Bruce D."/>
            <person name="Goodwin L."/>
            <person name="Pitluck S."/>
            <person name="Mavromatis K."/>
            <person name="Ivanova N."/>
            <person name="Ovchinnikova G."/>
            <person name="Pati A."/>
            <person name="Chen A."/>
            <person name="Palaniappan K."/>
            <person name="Land M."/>
            <person name="Hauser L."/>
            <person name="Chang Y.-J."/>
            <person name="Jeffries C.D."/>
            <person name="Chain P."/>
            <person name="Meincke L."/>
            <person name="Sims D."/>
            <person name="Brettin T."/>
            <person name="Detter J.C."/>
            <person name="Rohde M."/>
            <person name="Goeker M."/>
            <person name="Bristow J."/>
            <person name="Eisen J.A."/>
            <person name="Markowitz V."/>
            <person name="Kyrpides N.C."/>
            <person name="Klenk H.-P."/>
            <person name="Hugenholtz P."/>
        </authorList>
    </citation>
    <scope>NUCLEOTIDE SEQUENCE [LARGE SCALE GENOMIC DNA]</scope>
    <source>
        <strain evidence="8">DSM 14684 / CIP 108061 / JCM 11494 / NBRC 100937 / ID131577</strain>
    </source>
</reference>
<dbReference type="EMBL" id="CP001854">
    <property type="protein sequence ID" value="ADB53314.1"/>
    <property type="molecule type" value="Genomic_DNA"/>
</dbReference>
<dbReference type="SMART" id="SM00327">
    <property type="entry name" value="VWA"/>
    <property type="match status" value="1"/>
</dbReference>
<keyword evidence="1" id="KW-1003">Cell membrane</keyword>
<proteinExistence type="predicted"/>
<evidence type="ECO:0000313" key="7">
    <source>
        <dbReference type="EMBL" id="ADB53314.1"/>
    </source>
</evidence>
<dbReference type="InterPro" id="IPR002035">
    <property type="entry name" value="VWF_A"/>
</dbReference>
<feature type="transmembrane region" description="Helical" evidence="5">
    <location>
        <begin position="55"/>
        <end position="73"/>
    </location>
</feature>
<dbReference type="SUPFAM" id="SSF53300">
    <property type="entry name" value="vWA-like"/>
    <property type="match status" value="1"/>
</dbReference>
<evidence type="ECO:0000313" key="8">
    <source>
        <dbReference type="Proteomes" id="UP000008229"/>
    </source>
</evidence>
<dbReference type="InterPro" id="IPR050768">
    <property type="entry name" value="UPF0353/GerABKA_families"/>
</dbReference>
<dbReference type="PANTHER" id="PTHR22550">
    <property type="entry name" value="SPORE GERMINATION PROTEIN"/>
    <property type="match status" value="1"/>
</dbReference>
<dbReference type="Pfam" id="PF13519">
    <property type="entry name" value="VWA_2"/>
    <property type="match status" value="1"/>
</dbReference>
<dbReference type="Gene3D" id="3.40.50.410">
    <property type="entry name" value="von Willebrand factor, type A domain"/>
    <property type="match status" value="1"/>
</dbReference>
<evidence type="ECO:0000256" key="3">
    <source>
        <dbReference type="ARBA" id="ARBA00022989"/>
    </source>
</evidence>
<dbReference type="InterPro" id="IPR024163">
    <property type="entry name" value="Aerotolerance_reg_N"/>
</dbReference>
<feature type="domain" description="VWFA" evidence="6">
    <location>
        <begin position="87"/>
        <end position="279"/>
    </location>
</feature>
<dbReference type="AlphaFoldDB" id="D3FC19"/>
<feature type="transmembrane region" description="Helical" evidence="5">
    <location>
        <begin position="292"/>
        <end position="315"/>
    </location>
</feature>
<accession>D3FC19</accession>
<reference evidence="8" key="2">
    <citation type="submission" date="2010-01" db="EMBL/GenBank/DDBJ databases">
        <title>The complete genome of Conexibacter woesei DSM 14684.</title>
        <authorList>
            <consortium name="US DOE Joint Genome Institute (JGI-PGF)"/>
            <person name="Lucas S."/>
            <person name="Copeland A."/>
            <person name="Lapidus A."/>
            <person name="Glavina del Rio T."/>
            <person name="Dalin E."/>
            <person name="Tice H."/>
            <person name="Bruce D."/>
            <person name="Goodwin L."/>
            <person name="Pitluck S."/>
            <person name="Kyrpides N."/>
            <person name="Mavromatis K."/>
            <person name="Ivanova N."/>
            <person name="Mikhailova N."/>
            <person name="Chertkov O."/>
            <person name="Brettin T."/>
            <person name="Detter J.C."/>
            <person name="Han C."/>
            <person name="Larimer F."/>
            <person name="Land M."/>
            <person name="Hauser L."/>
            <person name="Markowitz V."/>
            <person name="Cheng J.-F."/>
            <person name="Hugenholtz P."/>
            <person name="Woyke T."/>
            <person name="Wu D."/>
            <person name="Pukall R."/>
            <person name="Steenblock K."/>
            <person name="Schneider S."/>
            <person name="Klenk H.-P."/>
            <person name="Eisen J.A."/>
        </authorList>
    </citation>
    <scope>NUCLEOTIDE SEQUENCE [LARGE SCALE GENOMIC DNA]</scope>
    <source>
        <strain evidence="8">DSM 14684 / CIP 108061 / JCM 11494 / NBRC 100937 / ID131577</strain>
    </source>
</reference>
<keyword evidence="4 5" id="KW-0472">Membrane</keyword>
<evidence type="ECO:0000256" key="5">
    <source>
        <dbReference type="SAM" id="Phobius"/>
    </source>
</evidence>
<dbReference type="eggNOG" id="COG2304">
    <property type="taxonomic scope" value="Bacteria"/>
</dbReference>
<dbReference type="KEGG" id="cwo:Cwoe_4902"/>
<dbReference type="OrthoDB" id="8882959at2"/>
<evidence type="ECO:0000259" key="6">
    <source>
        <dbReference type="PROSITE" id="PS50234"/>
    </source>
</evidence>
<gene>
    <name evidence="7" type="ordered locus">Cwoe_4902</name>
</gene>
<evidence type="ECO:0000256" key="2">
    <source>
        <dbReference type="ARBA" id="ARBA00022692"/>
    </source>
</evidence>
<dbReference type="RefSeq" id="WP_012936365.1">
    <property type="nucleotide sequence ID" value="NC_013739.1"/>
</dbReference>
<evidence type="ECO:0000256" key="4">
    <source>
        <dbReference type="ARBA" id="ARBA00023136"/>
    </source>
</evidence>
<dbReference type="PANTHER" id="PTHR22550:SF5">
    <property type="entry name" value="LEUCINE ZIPPER PROTEIN 4"/>
    <property type="match status" value="1"/>
</dbReference>
<organism evidence="7 8">
    <name type="scientific">Conexibacter woesei (strain DSM 14684 / CCUG 47730 / CIP 108061 / JCM 11494 / NBRC 100937 / ID131577)</name>
    <dbReference type="NCBI Taxonomy" id="469383"/>
    <lineage>
        <taxon>Bacteria</taxon>
        <taxon>Bacillati</taxon>
        <taxon>Actinomycetota</taxon>
        <taxon>Thermoleophilia</taxon>
        <taxon>Solirubrobacterales</taxon>
        <taxon>Conexibacteraceae</taxon>
        <taxon>Conexibacter</taxon>
    </lineage>
</organism>
<dbReference type="STRING" id="469383.Cwoe_4902"/>
<keyword evidence="8" id="KW-1185">Reference proteome</keyword>
<dbReference type="PROSITE" id="PS50234">
    <property type="entry name" value="VWFA"/>
    <property type="match status" value="1"/>
</dbReference>
<evidence type="ECO:0000256" key="1">
    <source>
        <dbReference type="ARBA" id="ARBA00022475"/>
    </source>
</evidence>
<dbReference type="Pfam" id="PF07584">
    <property type="entry name" value="BatA"/>
    <property type="match status" value="1"/>
</dbReference>
<dbReference type="InterPro" id="IPR036465">
    <property type="entry name" value="vWFA_dom_sf"/>
</dbReference>